<protein>
    <submittedName>
        <fullName evidence="1">Uncharacterized protein</fullName>
    </submittedName>
</protein>
<dbReference type="EMBL" id="BK016062">
    <property type="protein sequence ID" value="DAF91894.1"/>
    <property type="molecule type" value="Genomic_DNA"/>
</dbReference>
<accession>A0A8S5UC04</accession>
<name>A0A8S5UC04_9CAUD</name>
<reference evidence="1" key="1">
    <citation type="journal article" date="2021" name="Proc. Natl. Acad. Sci. U.S.A.">
        <title>A Catalog of Tens of Thousands of Viruses from Human Metagenomes Reveals Hidden Associations with Chronic Diseases.</title>
        <authorList>
            <person name="Tisza M.J."/>
            <person name="Buck C.B."/>
        </authorList>
    </citation>
    <scope>NUCLEOTIDE SEQUENCE</scope>
    <source>
        <strain evidence="1">CtZkC8</strain>
    </source>
</reference>
<sequence length="38" mass="4286">MCNANSEDTLYNMSSYDQTITVCEPSSRCSYKESSLAR</sequence>
<organism evidence="1">
    <name type="scientific">Podoviridae sp. ctZkC8</name>
    <dbReference type="NCBI Taxonomy" id="2825259"/>
    <lineage>
        <taxon>Viruses</taxon>
        <taxon>Duplodnaviria</taxon>
        <taxon>Heunggongvirae</taxon>
        <taxon>Uroviricota</taxon>
        <taxon>Caudoviricetes</taxon>
    </lineage>
</organism>
<proteinExistence type="predicted"/>
<evidence type="ECO:0000313" key="1">
    <source>
        <dbReference type="EMBL" id="DAF91894.1"/>
    </source>
</evidence>